<dbReference type="EMBL" id="HBIV01018336">
    <property type="protein sequence ID" value="CAE0661700.1"/>
    <property type="molecule type" value="Transcribed_RNA"/>
</dbReference>
<accession>A0A7S3YTR5</accession>
<sequence>MSKRQRSASDLFPLPGSIAAEVKRVMNSTGWEDVAPIIGQYAHMDVKTPPGYCIGKEVEVYTKSVRRNISRWRSGNITNLKVANGNILALVTYIDGVKTKKLFKLTPKGSKIRLPHTRR</sequence>
<name>A0A7S3YTR5_9EUKA</name>
<organism evidence="1">
    <name type="scientific">Lotharella globosa</name>
    <dbReference type="NCBI Taxonomy" id="91324"/>
    <lineage>
        <taxon>Eukaryota</taxon>
        <taxon>Sar</taxon>
        <taxon>Rhizaria</taxon>
        <taxon>Cercozoa</taxon>
        <taxon>Chlorarachniophyceae</taxon>
        <taxon>Lotharella</taxon>
    </lineage>
</organism>
<protein>
    <submittedName>
        <fullName evidence="1">Uncharacterized protein</fullName>
    </submittedName>
</protein>
<dbReference type="AlphaFoldDB" id="A0A7S3YTR5"/>
<gene>
    <name evidence="1" type="ORF">LGLO00237_LOCUS13295</name>
</gene>
<evidence type="ECO:0000313" key="1">
    <source>
        <dbReference type="EMBL" id="CAE0661700.1"/>
    </source>
</evidence>
<proteinExistence type="predicted"/>
<reference evidence="1" key="1">
    <citation type="submission" date="2021-01" db="EMBL/GenBank/DDBJ databases">
        <authorList>
            <person name="Corre E."/>
            <person name="Pelletier E."/>
            <person name="Niang G."/>
            <person name="Scheremetjew M."/>
            <person name="Finn R."/>
            <person name="Kale V."/>
            <person name="Holt S."/>
            <person name="Cochrane G."/>
            <person name="Meng A."/>
            <person name="Brown T."/>
            <person name="Cohen L."/>
        </authorList>
    </citation>
    <scope>NUCLEOTIDE SEQUENCE</scope>
    <source>
        <strain evidence="1">CCCM811</strain>
    </source>
</reference>